<name>A0ABX8ABJ5_9BRAD</name>
<dbReference type="EMBL" id="CP036498">
    <property type="protein sequence ID" value="QUS41146.1"/>
    <property type="molecule type" value="Genomic_DNA"/>
</dbReference>
<gene>
    <name evidence="1" type="ORF">RPMA_21595</name>
</gene>
<dbReference type="RefSeq" id="WP_211909749.1">
    <property type="nucleotide sequence ID" value="NZ_CP036498.1"/>
</dbReference>
<evidence type="ECO:0000313" key="2">
    <source>
        <dbReference type="Proteomes" id="UP000682843"/>
    </source>
</evidence>
<accession>A0ABX8ABJ5</accession>
<reference evidence="1 2" key="1">
    <citation type="submission" date="2019-02" db="EMBL/GenBank/DDBJ databases">
        <title>Emended description of the genus Rhodopseudomonas and description of Rhodopseudomonas albus sp. nov., a non-phototrophic, heavy-metal-tolerant bacterium isolated from garden soil.</title>
        <authorList>
            <person name="Bao Z."/>
            <person name="Cao W.W."/>
            <person name="Sato Y."/>
            <person name="Nishizawa T."/>
            <person name="Zhao J."/>
            <person name="Guo Y."/>
            <person name="Ohta H."/>
        </authorList>
    </citation>
    <scope>NUCLEOTIDE SEQUENCE [LARGE SCALE GENOMIC DNA]</scope>
    <source>
        <strain evidence="1 2">SK50-23</strain>
    </source>
</reference>
<proteinExistence type="predicted"/>
<dbReference type="Proteomes" id="UP000682843">
    <property type="component" value="Chromosome"/>
</dbReference>
<keyword evidence="2" id="KW-1185">Reference proteome</keyword>
<organism evidence="1 2">
    <name type="scientific">Tardiphaga alba</name>
    <dbReference type="NCBI Taxonomy" id="340268"/>
    <lineage>
        <taxon>Bacteria</taxon>
        <taxon>Pseudomonadati</taxon>
        <taxon>Pseudomonadota</taxon>
        <taxon>Alphaproteobacteria</taxon>
        <taxon>Hyphomicrobiales</taxon>
        <taxon>Nitrobacteraceae</taxon>
        <taxon>Tardiphaga</taxon>
    </lineage>
</organism>
<protein>
    <submittedName>
        <fullName evidence="1">Uncharacterized protein</fullName>
    </submittedName>
</protein>
<sequence length="107" mass="12155">MSHADAEFLKRCARVLDERIAFDDANRLRTDCWHAAIRIASDIVRAYRACPAARCRRQRRCAGPTFRCQGGARERGPDCDIRGLVNGLYKQILQRHVDEAPRNGGMN</sequence>
<evidence type="ECO:0000313" key="1">
    <source>
        <dbReference type="EMBL" id="QUS41146.1"/>
    </source>
</evidence>